<keyword evidence="2" id="KW-1185">Reference proteome</keyword>
<protein>
    <submittedName>
        <fullName evidence="1">Uncharacterized protein</fullName>
    </submittedName>
</protein>
<comment type="caution">
    <text evidence="1">The sequence shown here is derived from an EMBL/GenBank/DDBJ whole genome shotgun (WGS) entry which is preliminary data.</text>
</comment>
<sequence>MKAKSLAPPMKVGYDLFNQLSINQTVRKNKYSDRNSTVIDNYRCSHYKDTAERFEYWCKKLSISHYLQSFFHIYLQWEKHHPEYLYVVKYSMRIRADTFDPSNYTMVTSISLFHWSKLPCKLLGEKFVNLVVEVAELFLIEDSQSVNELAHFLLE</sequence>
<accession>A0AAP0MQS4</accession>
<evidence type="ECO:0000313" key="1">
    <source>
        <dbReference type="EMBL" id="KAK9221521.1"/>
    </source>
</evidence>
<dbReference type="Proteomes" id="UP001428341">
    <property type="component" value="Unassembled WGS sequence"/>
</dbReference>
<name>A0AAP0MQS4_9ROSI</name>
<proteinExistence type="predicted"/>
<dbReference type="AlphaFoldDB" id="A0AAP0MQS4"/>
<evidence type="ECO:0000313" key="2">
    <source>
        <dbReference type="Proteomes" id="UP001428341"/>
    </source>
</evidence>
<gene>
    <name evidence="1" type="ORF">WN944_009948</name>
</gene>
<organism evidence="1 2">
    <name type="scientific">Citrus x changshan-huyou</name>
    <dbReference type="NCBI Taxonomy" id="2935761"/>
    <lineage>
        <taxon>Eukaryota</taxon>
        <taxon>Viridiplantae</taxon>
        <taxon>Streptophyta</taxon>
        <taxon>Embryophyta</taxon>
        <taxon>Tracheophyta</taxon>
        <taxon>Spermatophyta</taxon>
        <taxon>Magnoliopsida</taxon>
        <taxon>eudicotyledons</taxon>
        <taxon>Gunneridae</taxon>
        <taxon>Pentapetalae</taxon>
        <taxon>rosids</taxon>
        <taxon>malvids</taxon>
        <taxon>Sapindales</taxon>
        <taxon>Rutaceae</taxon>
        <taxon>Aurantioideae</taxon>
        <taxon>Citrus</taxon>
    </lineage>
</organism>
<reference evidence="1 2" key="1">
    <citation type="submission" date="2024-05" db="EMBL/GenBank/DDBJ databases">
        <title>Haplotype-resolved chromosome-level genome assembly of Huyou (Citrus changshanensis).</title>
        <authorList>
            <person name="Miao C."/>
            <person name="Chen W."/>
            <person name="Wu Y."/>
            <person name="Wang L."/>
            <person name="Zhao S."/>
            <person name="Grierson D."/>
            <person name="Xu C."/>
            <person name="Chen K."/>
        </authorList>
    </citation>
    <scope>NUCLEOTIDE SEQUENCE [LARGE SCALE GENOMIC DNA]</scope>
    <source>
        <strain evidence="1">01-14</strain>
        <tissue evidence="1">Leaf</tissue>
    </source>
</reference>
<dbReference type="EMBL" id="JBCGBO010000002">
    <property type="protein sequence ID" value="KAK9221521.1"/>
    <property type="molecule type" value="Genomic_DNA"/>
</dbReference>